<evidence type="ECO:0008006" key="7">
    <source>
        <dbReference type="Google" id="ProtNLM"/>
    </source>
</evidence>
<dbReference type="InterPro" id="IPR055769">
    <property type="entry name" value="DUF7345"/>
</dbReference>
<feature type="domain" description="DUF7343" evidence="3">
    <location>
        <begin position="351"/>
        <end position="411"/>
    </location>
</feature>
<sequence length="425" mass="46318">MTRPLSVVFVVLLLSVGLVGSGMAGTVGADEGVSPAASSTPVQASPSWSTPNEIDAGDFDTTSFEITVHENGSATWTFRYEQRLEPDENGDERDHFESFAETFEEEETGMYVQFTEQAHAMVDRTDGVSEEREMEATNFNRSASVERQFNPMGVVEMSFTWHGFAEIDDENDRIVVSDVFENIYLTDRQSIVITAGDGLAFQHAEPDPSYVGQSLEDADSVQWSGEQEFLDGHPYVVLERSEPDSSIGVPSVSANGTLEDGVVSWPVVAAIVLAVGLVLGAVWYRYRDVIVEDQRDPEVGPGPDRNTSSTADLGSESSRSSNHDADGRGDTDPVPERASGSPGGPLPDDELLSDEDRVVSLIKDNGGRMKQVNIVEETGWSKSKVSMLLSDMEDDGTISKLRVGRENIISLEGFEPEATRSPFEE</sequence>
<name>A0A2Z2HND6_9EURY</name>
<evidence type="ECO:0000313" key="6">
    <source>
        <dbReference type="Proteomes" id="UP000250088"/>
    </source>
</evidence>
<evidence type="ECO:0000256" key="1">
    <source>
        <dbReference type="SAM" id="MobiDB-lite"/>
    </source>
</evidence>
<dbReference type="Pfam" id="PF24036">
    <property type="entry name" value="DUF7345"/>
    <property type="match status" value="1"/>
</dbReference>
<dbReference type="OrthoDB" id="27885at2157"/>
<protein>
    <recommendedName>
        <fullName evidence="7">HTH iclR-type domain-containing protein</fullName>
    </recommendedName>
</protein>
<evidence type="ECO:0000259" key="4">
    <source>
        <dbReference type="Pfam" id="PF24036"/>
    </source>
</evidence>
<dbReference type="InterPro" id="IPR036390">
    <property type="entry name" value="WH_DNA-bd_sf"/>
</dbReference>
<dbReference type="AlphaFoldDB" id="A0A2Z2HND6"/>
<accession>A0A2Z2HND6</accession>
<organism evidence="5 6">
    <name type="scientific">Natrarchaeobaculum aegyptiacum</name>
    <dbReference type="NCBI Taxonomy" id="745377"/>
    <lineage>
        <taxon>Archaea</taxon>
        <taxon>Methanobacteriati</taxon>
        <taxon>Methanobacteriota</taxon>
        <taxon>Stenosarchaea group</taxon>
        <taxon>Halobacteria</taxon>
        <taxon>Halobacteriales</taxon>
        <taxon>Natrialbaceae</taxon>
        <taxon>Natrarchaeobaculum</taxon>
    </lineage>
</organism>
<dbReference type="KEGG" id="naj:B1756_00670"/>
<evidence type="ECO:0000313" key="5">
    <source>
        <dbReference type="EMBL" id="ARS88410.1"/>
    </source>
</evidence>
<dbReference type="Proteomes" id="UP000250088">
    <property type="component" value="Chromosome"/>
</dbReference>
<keyword evidence="2" id="KW-0472">Membrane</keyword>
<feature type="compositionally biased region" description="Polar residues" evidence="1">
    <location>
        <begin position="305"/>
        <end position="320"/>
    </location>
</feature>
<keyword evidence="6" id="KW-1185">Reference proteome</keyword>
<feature type="compositionally biased region" description="Basic and acidic residues" evidence="1">
    <location>
        <begin position="321"/>
        <end position="335"/>
    </location>
</feature>
<proteinExistence type="predicted"/>
<feature type="region of interest" description="Disordered" evidence="1">
    <location>
        <begin position="295"/>
        <end position="356"/>
    </location>
</feature>
<evidence type="ECO:0000259" key="3">
    <source>
        <dbReference type="Pfam" id="PF24034"/>
    </source>
</evidence>
<dbReference type="RefSeq" id="WP_086886791.1">
    <property type="nucleotide sequence ID" value="NZ_CP019893.1"/>
</dbReference>
<feature type="domain" description="DUF7345" evidence="4">
    <location>
        <begin position="65"/>
        <end position="198"/>
    </location>
</feature>
<keyword evidence="2" id="KW-1133">Transmembrane helix</keyword>
<gene>
    <name evidence="5" type="ORF">B1756_00670</name>
</gene>
<evidence type="ECO:0000256" key="2">
    <source>
        <dbReference type="SAM" id="Phobius"/>
    </source>
</evidence>
<dbReference type="InterPro" id="IPR055767">
    <property type="entry name" value="DUF7343"/>
</dbReference>
<feature type="region of interest" description="Disordered" evidence="1">
    <location>
        <begin position="32"/>
        <end position="56"/>
    </location>
</feature>
<dbReference type="GeneID" id="32892546"/>
<dbReference type="Pfam" id="PF24034">
    <property type="entry name" value="DUF7343"/>
    <property type="match status" value="1"/>
</dbReference>
<feature type="compositionally biased region" description="Polar residues" evidence="1">
    <location>
        <begin position="36"/>
        <end position="52"/>
    </location>
</feature>
<dbReference type="SUPFAM" id="SSF46785">
    <property type="entry name" value="Winged helix' DNA-binding domain"/>
    <property type="match status" value="1"/>
</dbReference>
<keyword evidence="2" id="KW-0812">Transmembrane</keyword>
<reference evidence="6" key="1">
    <citation type="submission" date="2017-02" db="EMBL/GenBank/DDBJ databases">
        <title>Natronthermophilus aegyptiacus gen. nov.,sp. nov., an aerobic, extremely halophilic alkalithermophilic archaeon isolated from the athalassohaline Wadi An Natrun, Egypt.</title>
        <authorList>
            <person name="Zhao B."/>
        </authorList>
    </citation>
    <scope>NUCLEOTIDE SEQUENCE [LARGE SCALE GENOMIC DNA]</scope>
    <source>
        <strain evidence="6">JW/NM-HA 15</strain>
    </source>
</reference>
<feature type="transmembrane region" description="Helical" evidence="2">
    <location>
        <begin position="263"/>
        <end position="284"/>
    </location>
</feature>
<dbReference type="EMBL" id="CP019893">
    <property type="protein sequence ID" value="ARS88410.1"/>
    <property type="molecule type" value="Genomic_DNA"/>
</dbReference>